<evidence type="ECO:0000256" key="9">
    <source>
        <dbReference type="HAMAP-Rule" id="MF_01924"/>
    </source>
</evidence>
<protein>
    <recommendedName>
        <fullName evidence="9 10">D-alanyl-D-alanine dipeptidase</fullName>
        <shortName evidence="9 10">D-Ala-D-Ala dipeptidase</shortName>
        <ecNumber evidence="9 10">3.4.13.22</ecNumber>
    </recommendedName>
</protein>
<keyword evidence="5 9" id="KW-0862">Zinc</keyword>
<feature type="active site" description="Proton donor/acceptor" evidence="9">
    <location>
        <position position="162"/>
    </location>
</feature>
<evidence type="ECO:0000313" key="12">
    <source>
        <dbReference type="Proteomes" id="UP000198841"/>
    </source>
</evidence>
<proteinExistence type="inferred from homology"/>
<dbReference type="Proteomes" id="UP000198841">
    <property type="component" value="Unassembled WGS sequence"/>
</dbReference>
<keyword evidence="7 9" id="KW-0482">Metalloprotease</keyword>
<dbReference type="CDD" id="cd14840">
    <property type="entry name" value="D-Ala-D-Ala_dipeptidase_Aad"/>
    <property type="match status" value="1"/>
</dbReference>
<evidence type="ECO:0000256" key="4">
    <source>
        <dbReference type="ARBA" id="ARBA00022801"/>
    </source>
</evidence>
<keyword evidence="6 9" id="KW-0224">Dipeptidase</keyword>
<dbReference type="EC" id="3.4.13.22" evidence="9 10"/>
<dbReference type="RefSeq" id="WP_008110640.1">
    <property type="nucleotide sequence ID" value="NZ_FOSD01000011.1"/>
</dbReference>
<name>A0A1I4D3M1_9GAMM</name>
<dbReference type="PIRSF" id="PIRSF026671">
    <property type="entry name" value="AA_dipeptidase"/>
    <property type="match status" value="1"/>
</dbReference>
<keyword evidence="2 9" id="KW-0645">Protease</keyword>
<reference evidence="11 12" key="1">
    <citation type="submission" date="2016-10" db="EMBL/GenBank/DDBJ databases">
        <authorList>
            <person name="Varghese N."/>
            <person name="Submissions S."/>
        </authorList>
    </citation>
    <scope>NUCLEOTIDE SEQUENCE [LARGE SCALE GENOMIC DNA]</scope>
    <source>
        <strain evidence="11 12">YR512</strain>
    </source>
</reference>
<dbReference type="NCBIfam" id="NF007557">
    <property type="entry name" value="PRK10178.1"/>
    <property type="match status" value="1"/>
</dbReference>
<dbReference type="PANTHER" id="PTHR43126">
    <property type="entry name" value="D-ALANYL-D-ALANINE DIPEPTIDASE"/>
    <property type="match status" value="1"/>
</dbReference>
<feature type="site" description="Transition state stabilizer" evidence="9">
    <location>
        <position position="71"/>
    </location>
</feature>
<organism evidence="11 12">
    <name type="scientific">Candidatus Pantoea symbiotica</name>
    <dbReference type="NCBI Taxonomy" id="1884370"/>
    <lineage>
        <taxon>Bacteria</taxon>
        <taxon>Pseudomonadati</taxon>
        <taxon>Pseudomonadota</taxon>
        <taxon>Gammaproteobacteria</taxon>
        <taxon>Enterobacterales</taxon>
        <taxon>Erwiniaceae</taxon>
        <taxon>Pantoea</taxon>
    </lineage>
</organism>
<evidence type="ECO:0000256" key="2">
    <source>
        <dbReference type="ARBA" id="ARBA00022670"/>
    </source>
</evidence>
<comment type="catalytic activity">
    <reaction evidence="1 9 10">
        <text>D-alanyl-D-alanine + H2O = 2 D-alanine</text>
        <dbReference type="Rhea" id="RHEA:20661"/>
        <dbReference type="ChEBI" id="CHEBI:15377"/>
        <dbReference type="ChEBI" id="CHEBI:57416"/>
        <dbReference type="ChEBI" id="CHEBI:57822"/>
        <dbReference type="EC" id="3.4.13.22"/>
    </reaction>
</comment>
<evidence type="ECO:0000256" key="6">
    <source>
        <dbReference type="ARBA" id="ARBA00022997"/>
    </source>
</evidence>
<dbReference type="InterPro" id="IPR000755">
    <property type="entry name" value="A_A_dipeptidase"/>
</dbReference>
<comment type="cofactor">
    <cofactor evidence="9">
        <name>Zn(2+)</name>
        <dbReference type="ChEBI" id="CHEBI:29105"/>
    </cofactor>
    <text evidence="9">Binds 1 zinc ion per subunit.</text>
</comment>
<dbReference type="PANTHER" id="PTHR43126:SF1">
    <property type="entry name" value="D-ALANYL-D-ALANINE DIPEPTIDASE"/>
    <property type="match status" value="1"/>
</dbReference>
<feature type="binding site" evidence="9">
    <location>
        <position position="105"/>
    </location>
    <ligand>
        <name>Zn(2+)</name>
        <dbReference type="ChEBI" id="CHEBI:29105"/>
        <note>catalytic</note>
    </ligand>
</feature>
<evidence type="ECO:0000256" key="10">
    <source>
        <dbReference type="PIRNR" id="PIRNR026671"/>
    </source>
</evidence>
<gene>
    <name evidence="9" type="primary">ddpX</name>
    <name evidence="11" type="ORF">SAMN05518863_111124</name>
</gene>
<dbReference type="HAMAP" id="MF_01924">
    <property type="entry name" value="A_A_dipeptidase"/>
    <property type="match status" value="1"/>
</dbReference>
<accession>A0A1I4D3M1</accession>
<dbReference type="SUPFAM" id="SSF55166">
    <property type="entry name" value="Hedgehog/DD-peptidase"/>
    <property type="match status" value="1"/>
</dbReference>
<dbReference type="EMBL" id="FOSD01000011">
    <property type="protein sequence ID" value="SFK88102.1"/>
    <property type="molecule type" value="Genomic_DNA"/>
</dbReference>
<keyword evidence="8 10" id="KW-0961">Cell wall biogenesis/degradation</keyword>
<keyword evidence="3 9" id="KW-0479">Metal-binding</keyword>
<feature type="binding site" evidence="9">
    <location>
        <position position="165"/>
    </location>
    <ligand>
        <name>Zn(2+)</name>
        <dbReference type="ChEBI" id="CHEBI:29105"/>
        <note>catalytic</note>
    </ligand>
</feature>
<evidence type="ECO:0000256" key="5">
    <source>
        <dbReference type="ARBA" id="ARBA00022833"/>
    </source>
</evidence>
<evidence type="ECO:0000256" key="3">
    <source>
        <dbReference type="ARBA" id="ARBA00022723"/>
    </source>
</evidence>
<keyword evidence="12" id="KW-1185">Reference proteome</keyword>
<comment type="caution">
    <text evidence="11">The sequence shown here is derived from an EMBL/GenBank/DDBJ whole genome shotgun (WGS) entry which is preliminary data.</text>
</comment>
<keyword evidence="4 9" id="KW-0378">Hydrolase</keyword>
<sequence>MTQDVELIDLAVTFPALRFDLKYATADNIAGYAIYQEAKALLHPAAADALAKSIEIARLAGFSLLVLDAYRPQQAQWHLWDACPDKDYVVPPAQGSNHSRGVAIDLTLLDAQGQPLDMGTAFDAMEVESHPYHPNVPAEAQRNRLLLNAIMFGGGFVAMPTEWWHFELPDAKNYPLLDEQFGCVAR</sequence>
<dbReference type="Gene3D" id="3.30.1380.10">
    <property type="match status" value="1"/>
</dbReference>
<evidence type="ECO:0000256" key="1">
    <source>
        <dbReference type="ARBA" id="ARBA00001362"/>
    </source>
</evidence>
<evidence type="ECO:0000313" key="11">
    <source>
        <dbReference type="EMBL" id="SFK88102.1"/>
    </source>
</evidence>
<comment type="function">
    <text evidence="9 10">Catalyzes hydrolysis of the D-alanyl-D-alanine dipeptide.</text>
</comment>
<dbReference type="Pfam" id="PF01427">
    <property type="entry name" value="Peptidase_M15"/>
    <property type="match status" value="1"/>
</dbReference>
<evidence type="ECO:0000256" key="8">
    <source>
        <dbReference type="ARBA" id="ARBA00023316"/>
    </source>
</evidence>
<comment type="similarity">
    <text evidence="9 10">Belongs to the peptidase M15D family.</text>
</comment>
<feature type="binding site" evidence="9">
    <location>
        <position position="98"/>
    </location>
    <ligand>
        <name>Zn(2+)</name>
        <dbReference type="ChEBI" id="CHEBI:29105"/>
        <note>catalytic</note>
    </ligand>
</feature>
<dbReference type="InterPro" id="IPR009045">
    <property type="entry name" value="Zn_M74/Hedgehog-like"/>
</dbReference>
<evidence type="ECO:0000256" key="7">
    <source>
        <dbReference type="ARBA" id="ARBA00023049"/>
    </source>
</evidence>